<keyword evidence="3" id="KW-1185">Reference proteome</keyword>
<feature type="region of interest" description="Disordered" evidence="1">
    <location>
        <begin position="80"/>
        <end position="118"/>
    </location>
</feature>
<name>A0A225VHF5_9STRA</name>
<evidence type="ECO:0000313" key="3">
    <source>
        <dbReference type="Proteomes" id="UP000198211"/>
    </source>
</evidence>
<proteinExistence type="predicted"/>
<reference evidence="3" key="1">
    <citation type="submission" date="2017-03" db="EMBL/GenBank/DDBJ databases">
        <title>Phytopthora megakarya and P. palmivora, two closely related causual agents of cacao black pod achieved similar genome size and gene model numbers by different mechanisms.</title>
        <authorList>
            <person name="Ali S."/>
            <person name="Shao J."/>
            <person name="Larry D.J."/>
            <person name="Kronmiller B."/>
            <person name="Shen D."/>
            <person name="Strem M.D."/>
            <person name="Melnick R.L."/>
            <person name="Guiltinan M.J."/>
            <person name="Tyler B.M."/>
            <person name="Meinhardt L.W."/>
            <person name="Bailey B.A."/>
        </authorList>
    </citation>
    <scope>NUCLEOTIDE SEQUENCE [LARGE SCALE GENOMIC DNA]</scope>
    <source>
        <strain evidence="3">zdho120</strain>
    </source>
</reference>
<evidence type="ECO:0000256" key="1">
    <source>
        <dbReference type="SAM" id="MobiDB-lite"/>
    </source>
</evidence>
<accession>A0A225VHF5</accession>
<dbReference type="AlphaFoldDB" id="A0A225VHF5"/>
<comment type="caution">
    <text evidence="2">The sequence shown here is derived from an EMBL/GenBank/DDBJ whole genome shotgun (WGS) entry which is preliminary data.</text>
</comment>
<organism evidence="2 3">
    <name type="scientific">Phytophthora megakarya</name>
    <dbReference type="NCBI Taxonomy" id="4795"/>
    <lineage>
        <taxon>Eukaryota</taxon>
        <taxon>Sar</taxon>
        <taxon>Stramenopiles</taxon>
        <taxon>Oomycota</taxon>
        <taxon>Peronosporomycetes</taxon>
        <taxon>Peronosporales</taxon>
        <taxon>Peronosporaceae</taxon>
        <taxon>Phytophthora</taxon>
    </lineage>
</organism>
<dbReference type="Proteomes" id="UP000198211">
    <property type="component" value="Unassembled WGS sequence"/>
</dbReference>
<evidence type="ECO:0000313" key="2">
    <source>
        <dbReference type="EMBL" id="OWZ04833.1"/>
    </source>
</evidence>
<dbReference type="EMBL" id="NBNE01004749">
    <property type="protein sequence ID" value="OWZ04833.1"/>
    <property type="molecule type" value="Genomic_DNA"/>
</dbReference>
<sequence length="118" mass="13236">MWRLAKVLAEMENDLPSTEYDANYSAATAICPVEPGSEITDVPRLLKQGMYEEKAVFDMGENEDEDFSRLRLWAIIPDDDEEEDWESKSEEAAEEATNRTGALLSSPSGRRNTSVFVG</sequence>
<protein>
    <submittedName>
        <fullName evidence="2">Uncharacterized protein</fullName>
    </submittedName>
</protein>
<gene>
    <name evidence="2" type="ORF">PHMEG_00023194</name>
</gene>
<feature type="compositionally biased region" description="Polar residues" evidence="1">
    <location>
        <begin position="98"/>
        <end position="118"/>
    </location>
</feature>